<evidence type="ECO:0000256" key="2">
    <source>
        <dbReference type="ARBA" id="ARBA00023002"/>
    </source>
</evidence>
<dbReference type="Proteomes" id="UP000320806">
    <property type="component" value="Unassembled WGS sequence"/>
</dbReference>
<dbReference type="GO" id="GO:0000166">
    <property type="term" value="F:nucleotide binding"/>
    <property type="evidence" value="ECO:0007669"/>
    <property type="project" value="InterPro"/>
</dbReference>
<accession>A0A542EG38</accession>
<dbReference type="InterPro" id="IPR000683">
    <property type="entry name" value="Gfo/Idh/MocA-like_OxRdtase_N"/>
</dbReference>
<dbReference type="Gene3D" id="3.30.360.10">
    <property type="entry name" value="Dihydrodipicolinate Reductase, domain 2"/>
    <property type="match status" value="1"/>
</dbReference>
<dbReference type="PANTHER" id="PTHR43708:SF5">
    <property type="entry name" value="CONSERVED EXPRESSED OXIDOREDUCTASE (EUROFUNG)-RELATED"/>
    <property type="match status" value="1"/>
</dbReference>
<dbReference type="InterPro" id="IPR055170">
    <property type="entry name" value="GFO_IDH_MocA-like_dom"/>
</dbReference>
<dbReference type="OrthoDB" id="256869at2"/>
<protein>
    <submittedName>
        <fullName evidence="6">Putative dehydrogenase</fullName>
    </submittedName>
</protein>
<keyword evidence="3" id="KW-0520">NAD</keyword>
<dbReference type="Pfam" id="PF22725">
    <property type="entry name" value="GFO_IDH_MocA_C3"/>
    <property type="match status" value="1"/>
</dbReference>
<gene>
    <name evidence="6" type="ORF">FB459_1653</name>
</gene>
<evidence type="ECO:0000313" key="7">
    <source>
        <dbReference type="Proteomes" id="UP000320806"/>
    </source>
</evidence>
<dbReference type="EMBL" id="VFMO01000001">
    <property type="protein sequence ID" value="TQJ14206.1"/>
    <property type="molecule type" value="Genomic_DNA"/>
</dbReference>
<evidence type="ECO:0000256" key="3">
    <source>
        <dbReference type="ARBA" id="ARBA00023027"/>
    </source>
</evidence>
<keyword evidence="7" id="KW-1185">Reference proteome</keyword>
<dbReference type="Pfam" id="PF01408">
    <property type="entry name" value="GFO_IDH_MocA"/>
    <property type="match status" value="1"/>
</dbReference>
<dbReference type="SUPFAM" id="SSF51735">
    <property type="entry name" value="NAD(P)-binding Rossmann-fold domains"/>
    <property type="match status" value="1"/>
</dbReference>
<organism evidence="6 7">
    <name type="scientific">Yimella lutea</name>
    <dbReference type="NCBI Taxonomy" id="587872"/>
    <lineage>
        <taxon>Bacteria</taxon>
        <taxon>Bacillati</taxon>
        <taxon>Actinomycetota</taxon>
        <taxon>Actinomycetes</taxon>
        <taxon>Micrococcales</taxon>
        <taxon>Dermacoccaceae</taxon>
        <taxon>Yimella</taxon>
    </lineage>
</organism>
<comment type="caution">
    <text evidence="6">The sequence shown here is derived from an EMBL/GenBank/DDBJ whole genome shotgun (WGS) entry which is preliminary data.</text>
</comment>
<proteinExistence type="inferred from homology"/>
<reference evidence="6 7" key="1">
    <citation type="submission" date="2019-06" db="EMBL/GenBank/DDBJ databases">
        <title>Sequencing the genomes of 1000 actinobacteria strains.</title>
        <authorList>
            <person name="Klenk H.-P."/>
        </authorList>
    </citation>
    <scope>NUCLEOTIDE SEQUENCE [LARGE SCALE GENOMIC DNA]</scope>
    <source>
        <strain evidence="6 7">DSM 19828</strain>
    </source>
</reference>
<dbReference type="InterPro" id="IPR036291">
    <property type="entry name" value="NAD(P)-bd_dom_sf"/>
</dbReference>
<evidence type="ECO:0000259" key="4">
    <source>
        <dbReference type="Pfam" id="PF01408"/>
    </source>
</evidence>
<comment type="similarity">
    <text evidence="1">Belongs to the Gfo/Idh/MocA family.</text>
</comment>
<dbReference type="Gene3D" id="3.40.50.720">
    <property type="entry name" value="NAD(P)-binding Rossmann-like Domain"/>
    <property type="match status" value="1"/>
</dbReference>
<feature type="domain" description="Gfo/Idh/MocA-like oxidoreductase N-terminal" evidence="4">
    <location>
        <begin position="1"/>
        <end position="120"/>
    </location>
</feature>
<evidence type="ECO:0000259" key="5">
    <source>
        <dbReference type="Pfam" id="PF22725"/>
    </source>
</evidence>
<dbReference type="GO" id="GO:0016491">
    <property type="term" value="F:oxidoreductase activity"/>
    <property type="evidence" value="ECO:0007669"/>
    <property type="project" value="UniProtKB-KW"/>
</dbReference>
<feature type="domain" description="GFO/IDH/MocA-like oxidoreductase" evidence="5">
    <location>
        <begin position="129"/>
        <end position="246"/>
    </location>
</feature>
<evidence type="ECO:0000256" key="1">
    <source>
        <dbReference type="ARBA" id="ARBA00010928"/>
    </source>
</evidence>
<dbReference type="AlphaFoldDB" id="A0A542EG38"/>
<name>A0A542EG38_9MICO</name>
<dbReference type="PANTHER" id="PTHR43708">
    <property type="entry name" value="CONSERVED EXPRESSED OXIDOREDUCTASE (EUROFUNG)"/>
    <property type="match status" value="1"/>
</dbReference>
<dbReference type="InterPro" id="IPR051317">
    <property type="entry name" value="Gfo/Idh/MocA_oxidoreduct"/>
</dbReference>
<dbReference type="RefSeq" id="WP_141928083.1">
    <property type="nucleotide sequence ID" value="NZ_BAABCI010000034.1"/>
</dbReference>
<evidence type="ECO:0000313" key="6">
    <source>
        <dbReference type="EMBL" id="TQJ14206.1"/>
    </source>
</evidence>
<keyword evidence="2" id="KW-0560">Oxidoreductase</keyword>
<dbReference type="SUPFAM" id="SSF55347">
    <property type="entry name" value="Glyceraldehyde-3-phosphate dehydrogenase-like, C-terminal domain"/>
    <property type="match status" value="1"/>
</dbReference>
<sequence>MRVGIAGYGMAGRGIHRAQLRAAGFEIGAVATSSAERSDAVRADEPDAVVVPDLDALLEVSGLDLVVLATPSGKHFEHLMACIAAGLPTVVDKPIAVDSSAAREVVEAAEDAGCPLTVFHNRRWDPPHLTAKKLISDGTIGDVIRYEFRWERWRPEPKDRWREQASAADGGGLLLDLGTHLVDSAVDLFGPVESVFATVSAHTTIAEDAAVLLCRHASGVVSELSTTSLAGAPGPRLRVSGTKAAYVVTEFETEPNAFLGFENSEGHIGWIARGETREPVREVQSSTTFYQQVTAALHSGDVQAAMPVDPWDAVHTARVIDAARRSAENWQAVDVARG</sequence>